<gene>
    <name evidence="9" type="ORF">J2S57_002893</name>
</gene>
<evidence type="ECO:0000256" key="7">
    <source>
        <dbReference type="SAM" id="Phobius"/>
    </source>
</evidence>
<evidence type="ECO:0000256" key="5">
    <source>
        <dbReference type="ARBA" id="ARBA00023136"/>
    </source>
</evidence>
<feature type="transmembrane region" description="Helical" evidence="7">
    <location>
        <begin position="85"/>
        <end position="103"/>
    </location>
</feature>
<feature type="transmembrane region" description="Helical" evidence="7">
    <location>
        <begin position="173"/>
        <end position="200"/>
    </location>
</feature>
<evidence type="ECO:0000256" key="6">
    <source>
        <dbReference type="RuleBase" id="RU000320"/>
    </source>
</evidence>
<keyword evidence="10" id="KW-1185">Reference proteome</keyword>
<dbReference type="NCBIfam" id="TIGR01972">
    <property type="entry name" value="NDH_I_M"/>
    <property type="match status" value="1"/>
</dbReference>
<evidence type="ECO:0000256" key="4">
    <source>
        <dbReference type="ARBA" id="ARBA00022989"/>
    </source>
</evidence>
<dbReference type="Proteomes" id="UP001235712">
    <property type="component" value="Unassembled WGS sequence"/>
</dbReference>
<dbReference type="InterPro" id="IPR003918">
    <property type="entry name" value="NADH_UbQ_OxRdtase"/>
</dbReference>
<dbReference type="PANTHER" id="PTHR43507:SF1">
    <property type="entry name" value="NADH-UBIQUINONE OXIDOREDUCTASE CHAIN 4"/>
    <property type="match status" value="1"/>
</dbReference>
<sequence>MTWLLPALVLTPLVGSVLLLGLPRLDGVVAARLGTLVGLATLVLGVLATVQTGLDGFGRTQLEVRIAWVPALGLEAHLGMDGVSAPLVLLTGLLSVLVCGHLVRNRPDRNLLACVLAVTGGAIATFTALDLLLFFIAFETVLIPMWFVIRVWGDTSQPERPGRPGGVRARDDAAARFVLYTATGSALMLLGIILVIARAGTSDLTELIARGGTGLTSTEQTVAAVLIVLGLAVKTPMWPLHTWLPPAHTIAPTAGSVLLAGILLKLGTYGLVRVAVPVLPAGVQNIAPWLGGFAVAGIVWAGLVCLTERDLKRLVAQSSVAHMGFVLLGVASMTPTGLQGALYANIAHGVVSALLFLVVGALKDRHHSADLTELGPGLRDRLPRLGWFLTLGAVAGLGLPGLAVFWGELLAIAGAWQSTTLGRPYAVIAAVGTVIAAAYWLRVLRVLWQGTPDDGRFDGQHIPDATTHETTTVMPLVVLTVVLGLVPGPLLSTTAGVVRLLLPGGGVVP</sequence>
<comment type="caution">
    <text evidence="9">The sequence shown here is derived from an EMBL/GenBank/DDBJ whole genome shotgun (WGS) entry which is preliminary data.</text>
</comment>
<evidence type="ECO:0000256" key="3">
    <source>
        <dbReference type="ARBA" id="ARBA00022692"/>
    </source>
</evidence>
<feature type="transmembrane region" description="Helical" evidence="7">
    <location>
        <begin position="132"/>
        <end position="152"/>
    </location>
</feature>
<feature type="transmembrane region" description="Helical" evidence="7">
    <location>
        <begin position="29"/>
        <end position="50"/>
    </location>
</feature>
<feature type="transmembrane region" description="Helical" evidence="7">
    <location>
        <begin position="385"/>
        <end position="405"/>
    </location>
</feature>
<dbReference type="EMBL" id="JAUSQZ010000001">
    <property type="protein sequence ID" value="MDP9827144.1"/>
    <property type="molecule type" value="Genomic_DNA"/>
</dbReference>
<dbReference type="PRINTS" id="PR01437">
    <property type="entry name" value="NUOXDRDTASE4"/>
</dbReference>
<evidence type="ECO:0000313" key="10">
    <source>
        <dbReference type="Proteomes" id="UP001235712"/>
    </source>
</evidence>
<feature type="transmembrane region" description="Helical" evidence="7">
    <location>
        <begin position="425"/>
        <end position="441"/>
    </location>
</feature>
<feature type="transmembrane region" description="Helical" evidence="7">
    <location>
        <begin position="314"/>
        <end position="334"/>
    </location>
</feature>
<accession>A0ABT9P407</accession>
<proteinExistence type="inferred from homology"/>
<comment type="similarity">
    <text evidence="2">Belongs to the complex I subunit 4 family.</text>
</comment>
<evidence type="ECO:0000256" key="1">
    <source>
        <dbReference type="ARBA" id="ARBA00004127"/>
    </source>
</evidence>
<evidence type="ECO:0000313" key="9">
    <source>
        <dbReference type="EMBL" id="MDP9827144.1"/>
    </source>
</evidence>
<organism evidence="9 10">
    <name type="scientific">Kineosporia succinea</name>
    <dbReference type="NCBI Taxonomy" id="84632"/>
    <lineage>
        <taxon>Bacteria</taxon>
        <taxon>Bacillati</taxon>
        <taxon>Actinomycetota</taxon>
        <taxon>Actinomycetes</taxon>
        <taxon>Kineosporiales</taxon>
        <taxon>Kineosporiaceae</taxon>
        <taxon>Kineosporia</taxon>
    </lineage>
</organism>
<name>A0ABT9P407_9ACTN</name>
<dbReference type="Pfam" id="PF00361">
    <property type="entry name" value="Proton_antipo_M"/>
    <property type="match status" value="1"/>
</dbReference>
<feature type="transmembrane region" description="Helical" evidence="7">
    <location>
        <begin position="286"/>
        <end position="307"/>
    </location>
</feature>
<evidence type="ECO:0000259" key="8">
    <source>
        <dbReference type="Pfam" id="PF00361"/>
    </source>
</evidence>
<keyword evidence="4 7" id="KW-1133">Transmembrane helix</keyword>
<keyword evidence="3 6" id="KW-0812">Transmembrane</keyword>
<protein>
    <submittedName>
        <fullName evidence="9">NADH-quinone oxidoreductase subunit M</fullName>
    </submittedName>
</protein>
<dbReference type="InterPro" id="IPR010227">
    <property type="entry name" value="NADH_Q_OxRdtase_chainM/4"/>
</dbReference>
<dbReference type="PANTHER" id="PTHR43507">
    <property type="entry name" value="NADH-UBIQUINONE OXIDOREDUCTASE CHAIN 4"/>
    <property type="match status" value="1"/>
</dbReference>
<dbReference type="InterPro" id="IPR001750">
    <property type="entry name" value="ND/Mrp_TM"/>
</dbReference>
<dbReference type="RefSeq" id="WP_307242864.1">
    <property type="nucleotide sequence ID" value="NZ_JAUSQZ010000001.1"/>
</dbReference>
<feature type="transmembrane region" description="Helical" evidence="7">
    <location>
        <begin position="220"/>
        <end position="237"/>
    </location>
</feature>
<feature type="domain" description="NADH:quinone oxidoreductase/Mrp antiporter transmembrane" evidence="8">
    <location>
        <begin position="128"/>
        <end position="421"/>
    </location>
</feature>
<feature type="transmembrane region" description="Helical" evidence="7">
    <location>
        <begin position="249"/>
        <end position="266"/>
    </location>
</feature>
<evidence type="ECO:0000256" key="2">
    <source>
        <dbReference type="ARBA" id="ARBA00009025"/>
    </source>
</evidence>
<comment type="subcellular location">
    <subcellularLocation>
        <location evidence="1">Endomembrane system</location>
        <topology evidence="1">Multi-pass membrane protein</topology>
    </subcellularLocation>
    <subcellularLocation>
        <location evidence="6">Membrane</location>
        <topology evidence="6">Multi-pass membrane protein</topology>
    </subcellularLocation>
</comment>
<keyword evidence="5 7" id="KW-0472">Membrane</keyword>
<feature type="transmembrane region" description="Helical" evidence="7">
    <location>
        <begin position="340"/>
        <end position="362"/>
    </location>
</feature>
<reference evidence="9 10" key="1">
    <citation type="submission" date="2023-07" db="EMBL/GenBank/DDBJ databases">
        <title>Sequencing the genomes of 1000 actinobacteria strains.</title>
        <authorList>
            <person name="Klenk H.-P."/>
        </authorList>
    </citation>
    <scope>NUCLEOTIDE SEQUENCE [LARGE SCALE GENOMIC DNA]</scope>
    <source>
        <strain evidence="9 10">DSM 44388</strain>
    </source>
</reference>
<feature type="transmembrane region" description="Helical" evidence="7">
    <location>
        <begin position="110"/>
        <end position="126"/>
    </location>
</feature>